<evidence type="ECO:0000313" key="1">
    <source>
        <dbReference type="EMBL" id="CAA9388311.1"/>
    </source>
</evidence>
<dbReference type="AlphaFoldDB" id="A0A6J4NKF5"/>
<organism evidence="1">
    <name type="scientific">uncultured Phycisphaerae bacterium</name>
    <dbReference type="NCBI Taxonomy" id="904963"/>
    <lineage>
        <taxon>Bacteria</taxon>
        <taxon>Pseudomonadati</taxon>
        <taxon>Planctomycetota</taxon>
        <taxon>Phycisphaerae</taxon>
        <taxon>environmental samples</taxon>
    </lineage>
</organism>
<feature type="non-terminal residue" evidence="1">
    <location>
        <position position="28"/>
    </location>
</feature>
<proteinExistence type="predicted"/>
<sequence length="28" mass="2838">MKLKHPRLAAVLASLGLAAGALLAQPLL</sequence>
<protein>
    <submittedName>
        <fullName evidence="1">Uncharacterized protein</fullName>
    </submittedName>
</protein>
<gene>
    <name evidence="1" type="ORF">AVDCRST_MAG64-1040</name>
</gene>
<accession>A0A6J4NKF5</accession>
<reference evidence="1" key="1">
    <citation type="submission" date="2020-02" db="EMBL/GenBank/DDBJ databases">
        <authorList>
            <person name="Meier V. D."/>
        </authorList>
    </citation>
    <scope>NUCLEOTIDE SEQUENCE</scope>
    <source>
        <strain evidence="1">AVDCRST_MAG64</strain>
    </source>
</reference>
<dbReference type="EMBL" id="CADCUQ010000247">
    <property type="protein sequence ID" value="CAA9388311.1"/>
    <property type="molecule type" value="Genomic_DNA"/>
</dbReference>
<name>A0A6J4NKF5_9BACT</name>